<comment type="caution">
    <text evidence="2">The sequence shown here is derived from an EMBL/GenBank/DDBJ whole genome shotgun (WGS) entry which is preliminary data.</text>
</comment>
<dbReference type="AlphaFoldDB" id="A0A565BUX9"/>
<keyword evidence="3" id="KW-1185">Reference proteome</keyword>
<evidence type="ECO:0000313" key="2">
    <source>
        <dbReference type="EMBL" id="VVB05207.1"/>
    </source>
</evidence>
<reference evidence="2" key="1">
    <citation type="submission" date="2019-07" db="EMBL/GenBank/DDBJ databases">
        <authorList>
            <person name="Dittberner H."/>
        </authorList>
    </citation>
    <scope>NUCLEOTIDE SEQUENCE [LARGE SCALE GENOMIC DNA]</scope>
</reference>
<dbReference type="EMBL" id="CABITT030000005">
    <property type="protein sequence ID" value="VVB05207.1"/>
    <property type="molecule type" value="Genomic_DNA"/>
</dbReference>
<accession>A0A565BUX9</accession>
<protein>
    <recommendedName>
        <fullName evidence="4">DUF287 domain-containing protein</fullName>
    </recommendedName>
</protein>
<name>A0A565BUX9_9BRAS</name>
<evidence type="ECO:0000313" key="3">
    <source>
        <dbReference type="Proteomes" id="UP000489600"/>
    </source>
</evidence>
<dbReference type="Proteomes" id="UP000489600">
    <property type="component" value="Unassembled WGS sequence"/>
</dbReference>
<gene>
    <name evidence="2" type="ORF">ANE_LOCUS15651</name>
</gene>
<evidence type="ECO:0008006" key="4">
    <source>
        <dbReference type="Google" id="ProtNLM"/>
    </source>
</evidence>
<organism evidence="2 3">
    <name type="scientific">Arabis nemorensis</name>
    <dbReference type="NCBI Taxonomy" id="586526"/>
    <lineage>
        <taxon>Eukaryota</taxon>
        <taxon>Viridiplantae</taxon>
        <taxon>Streptophyta</taxon>
        <taxon>Embryophyta</taxon>
        <taxon>Tracheophyta</taxon>
        <taxon>Spermatophyta</taxon>
        <taxon>Magnoliopsida</taxon>
        <taxon>eudicotyledons</taxon>
        <taxon>Gunneridae</taxon>
        <taxon>Pentapetalae</taxon>
        <taxon>rosids</taxon>
        <taxon>malvids</taxon>
        <taxon>Brassicales</taxon>
        <taxon>Brassicaceae</taxon>
        <taxon>Arabideae</taxon>
        <taxon>Arabis</taxon>
    </lineage>
</organism>
<proteinExistence type="predicted"/>
<evidence type="ECO:0000256" key="1">
    <source>
        <dbReference type="SAM" id="MobiDB-lite"/>
    </source>
</evidence>
<sequence>MAAGLKDLGEKMTNMETKVSEKLVVLEKKVNYVMRYVPEMDEDTGMEKQVSIGGEPSGEKENEVGTALEEENEEVGTGLEKENEVGTASLQGSLFLNYNITNY</sequence>
<feature type="region of interest" description="Disordered" evidence="1">
    <location>
        <begin position="44"/>
        <end position="83"/>
    </location>
</feature>